<accession>A0ABN9VVX3</accession>
<sequence>MPGVASYGTTQWQLPGEAAEDARAGVLLGEENFVHAVLLEKRESTWLPRA</sequence>
<proteinExistence type="predicted"/>
<organism evidence="1 2">
    <name type="scientific">Prorocentrum cordatum</name>
    <dbReference type="NCBI Taxonomy" id="2364126"/>
    <lineage>
        <taxon>Eukaryota</taxon>
        <taxon>Sar</taxon>
        <taxon>Alveolata</taxon>
        <taxon>Dinophyceae</taxon>
        <taxon>Prorocentrales</taxon>
        <taxon>Prorocentraceae</taxon>
        <taxon>Prorocentrum</taxon>
    </lineage>
</organism>
<reference evidence="1" key="1">
    <citation type="submission" date="2023-10" db="EMBL/GenBank/DDBJ databases">
        <authorList>
            <person name="Chen Y."/>
            <person name="Shah S."/>
            <person name="Dougan E. K."/>
            <person name="Thang M."/>
            <person name="Chan C."/>
        </authorList>
    </citation>
    <scope>NUCLEOTIDE SEQUENCE [LARGE SCALE GENOMIC DNA]</scope>
</reference>
<evidence type="ECO:0000313" key="2">
    <source>
        <dbReference type="Proteomes" id="UP001189429"/>
    </source>
</evidence>
<protein>
    <submittedName>
        <fullName evidence="1">Uncharacterized protein</fullName>
    </submittedName>
</protein>
<dbReference type="Proteomes" id="UP001189429">
    <property type="component" value="Unassembled WGS sequence"/>
</dbReference>
<dbReference type="EMBL" id="CAUYUJ010017772">
    <property type="protein sequence ID" value="CAK0877755.1"/>
    <property type="molecule type" value="Genomic_DNA"/>
</dbReference>
<keyword evidence="2" id="KW-1185">Reference proteome</keyword>
<evidence type="ECO:0000313" key="1">
    <source>
        <dbReference type="EMBL" id="CAK0877755.1"/>
    </source>
</evidence>
<gene>
    <name evidence="1" type="ORF">PCOR1329_LOCUS61723</name>
</gene>
<comment type="caution">
    <text evidence="1">The sequence shown here is derived from an EMBL/GenBank/DDBJ whole genome shotgun (WGS) entry which is preliminary data.</text>
</comment>
<name>A0ABN9VVX3_9DINO</name>